<evidence type="ECO:0000259" key="3">
    <source>
        <dbReference type="PROSITE" id="PS50031"/>
    </source>
</evidence>
<dbReference type="Proteomes" id="UP000186817">
    <property type="component" value="Unassembled WGS sequence"/>
</dbReference>
<name>A0A1Q9E6V8_SYMMI</name>
<dbReference type="OrthoDB" id="1716625at2759"/>
<dbReference type="InterPro" id="IPR018247">
    <property type="entry name" value="EF_Hand_1_Ca_BS"/>
</dbReference>
<protein>
    <submittedName>
        <fullName evidence="5">Epidermal growth factor receptor substrate 15</fullName>
    </submittedName>
</protein>
<evidence type="ECO:0000313" key="6">
    <source>
        <dbReference type="Proteomes" id="UP000186817"/>
    </source>
</evidence>
<feature type="domain" description="EF-hand" evidence="4">
    <location>
        <begin position="479"/>
        <end position="514"/>
    </location>
</feature>
<dbReference type="PANTHER" id="PTHR11216:SF174">
    <property type="entry name" value="GH06923P"/>
    <property type="match status" value="1"/>
</dbReference>
<feature type="compositionally biased region" description="Basic residues" evidence="2">
    <location>
        <begin position="301"/>
        <end position="319"/>
    </location>
</feature>
<dbReference type="InterPro" id="IPR011992">
    <property type="entry name" value="EF-hand-dom_pair"/>
</dbReference>
<feature type="domain" description="EH" evidence="3">
    <location>
        <begin position="362"/>
        <end position="417"/>
    </location>
</feature>
<dbReference type="PROSITE" id="PS00018">
    <property type="entry name" value="EF_HAND_1"/>
    <property type="match status" value="2"/>
</dbReference>
<dbReference type="GO" id="GO:0016197">
    <property type="term" value="P:endosomal transport"/>
    <property type="evidence" value="ECO:0007669"/>
    <property type="project" value="TreeGrafter"/>
</dbReference>
<gene>
    <name evidence="5" type="primary">EPS15</name>
    <name evidence="5" type="ORF">AK812_SmicGene13917</name>
</gene>
<dbReference type="GO" id="GO:0005737">
    <property type="term" value="C:cytoplasm"/>
    <property type="evidence" value="ECO:0007669"/>
    <property type="project" value="TreeGrafter"/>
</dbReference>
<feature type="domain" description="EF-hand" evidence="4">
    <location>
        <begin position="368"/>
        <end position="403"/>
    </location>
</feature>
<dbReference type="GO" id="GO:0005886">
    <property type="term" value="C:plasma membrane"/>
    <property type="evidence" value="ECO:0007669"/>
    <property type="project" value="TreeGrafter"/>
</dbReference>
<dbReference type="EMBL" id="LSRX01000244">
    <property type="protein sequence ID" value="OLQ03152.1"/>
    <property type="molecule type" value="Genomic_DNA"/>
</dbReference>
<comment type="caution">
    <text evidence="5">The sequence shown here is derived from an EMBL/GenBank/DDBJ whole genome shotgun (WGS) entry which is preliminary data.</text>
</comment>
<dbReference type="SMART" id="SM00027">
    <property type="entry name" value="EH"/>
    <property type="match status" value="3"/>
</dbReference>
<organism evidence="5 6">
    <name type="scientific">Symbiodinium microadriaticum</name>
    <name type="common">Dinoflagellate</name>
    <name type="synonym">Zooxanthella microadriatica</name>
    <dbReference type="NCBI Taxonomy" id="2951"/>
    <lineage>
        <taxon>Eukaryota</taxon>
        <taxon>Sar</taxon>
        <taxon>Alveolata</taxon>
        <taxon>Dinophyceae</taxon>
        <taxon>Suessiales</taxon>
        <taxon>Symbiodiniaceae</taxon>
        <taxon>Symbiodinium</taxon>
    </lineage>
</organism>
<dbReference type="Pfam" id="PF12763">
    <property type="entry name" value="EH"/>
    <property type="match status" value="3"/>
</dbReference>
<feature type="domain" description="EF-hand" evidence="4">
    <location>
        <begin position="41"/>
        <end position="76"/>
    </location>
</feature>
<evidence type="ECO:0000313" key="5">
    <source>
        <dbReference type="EMBL" id="OLQ03152.1"/>
    </source>
</evidence>
<keyword evidence="1" id="KW-0106">Calcium</keyword>
<dbReference type="AlphaFoldDB" id="A0A1Q9E6V8"/>
<dbReference type="InterPro" id="IPR000261">
    <property type="entry name" value="EH_dom"/>
</dbReference>
<evidence type="ECO:0000256" key="1">
    <source>
        <dbReference type="ARBA" id="ARBA00022837"/>
    </source>
</evidence>
<evidence type="ECO:0000259" key="4">
    <source>
        <dbReference type="PROSITE" id="PS50222"/>
    </source>
</evidence>
<dbReference type="SUPFAM" id="SSF47473">
    <property type="entry name" value="EF-hand"/>
    <property type="match status" value="4"/>
</dbReference>
<dbReference type="PANTHER" id="PTHR11216">
    <property type="entry name" value="EH DOMAIN"/>
    <property type="match status" value="1"/>
</dbReference>
<dbReference type="Gene3D" id="1.10.238.10">
    <property type="entry name" value="EF-hand"/>
    <property type="match status" value="3"/>
</dbReference>
<keyword evidence="6" id="KW-1185">Reference proteome</keyword>
<feature type="domain" description="EH" evidence="3">
    <location>
        <begin position="447"/>
        <end position="535"/>
    </location>
</feature>
<dbReference type="GO" id="GO:0005509">
    <property type="term" value="F:calcium ion binding"/>
    <property type="evidence" value="ECO:0007669"/>
    <property type="project" value="InterPro"/>
</dbReference>
<accession>A0A1Q9E6V8</accession>
<reference evidence="5 6" key="1">
    <citation type="submission" date="2016-02" db="EMBL/GenBank/DDBJ databases">
        <title>Genome analysis of coral dinoflagellate symbionts highlights evolutionary adaptations to a symbiotic lifestyle.</title>
        <authorList>
            <person name="Aranda M."/>
            <person name="Li Y."/>
            <person name="Liew Y.J."/>
            <person name="Baumgarten S."/>
            <person name="Simakov O."/>
            <person name="Wilson M."/>
            <person name="Piel J."/>
            <person name="Ashoor H."/>
            <person name="Bougouffa S."/>
            <person name="Bajic V.B."/>
            <person name="Ryu T."/>
            <person name="Ravasi T."/>
            <person name="Bayer T."/>
            <person name="Micklem G."/>
            <person name="Kim H."/>
            <person name="Bhak J."/>
            <person name="Lajeunesse T.C."/>
            <person name="Voolstra C.R."/>
        </authorList>
    </citation>
    <scope>NUCLEOTIDE SEQUENCE [LARGE SCALE GENOMIC DNA]</scope>
    <source>
        <strain evidence="5 6">CCMP2467</strain>
    </source>
</reference>
<dbReference type="InterPro" id="IPR002048">
    <property type="entry name" value="EF_hand_dom"/>
</dbReference>
<feature type="region of interest" description="Disordered" evidence="2">
    <location>
        <begin position="289"/>
        <end position="346"/>
    </location>
</feature>
<dbReference type="SMART" id="SM00054">
    <property type="entry name" value="EFh"/>
    <property type="match status" value="3"/>
</dbReference>
<dbReference type="PROSITE" id="PS50222">
    <property type="entry name" value="EF_HAND_2"/>
    <property type="match status" value="3"/>
</dbReference>
<keyword evidence="5" id="KW-0675">Receptor</keyword>
<proteinExistence type="predicted"/>
<evidence type="ECO:0000256" key="2">
    <source>
        <dbReference type="SAM" id="MobiDB-lite"/>
    </source>
</evidence>
<feature type="domain" description="EH" evidence="3">
    <location>
        <begin position="19"/>
        <end position="90"/>
    </location>
</feature>
<feature type="compositionally biased region" description="Polar residues" evidence="2">
    <location>
        <begin position="322"/>
        <end position="345"/>
    </location>
</feature>
<dbReference type="CDD" id="cd00052">
    <property type="entry name" value="EH"/>
    <property type="match status" value="2"/>
</dbReference>
<dbReference type="PROSITE" id="PS50031">
    <property type="entry name" value="EH"/>
    <property type="match status" value="3"/>
</dbReference>
<dbReference type="GO" id="GO:0006897">
    <property type="term" value="P:endocytosis"/>
    <property type="evidence" value="ECO:0007669"/>
    <property type="project" value="TreeGrafter"/>
</dbReference>
<sequence length="573" mass="63477">MGKPLMSVVFGMPELNAVVGTFAINDVDVVLRRELFEMSGLPVAELSHIWQLCDMDRDGSLTFVEFACAMAIVARRRRGGPVPSEVPAALQRAAEEFAPSGPSEGELEGYRRHYRQLDPSQSGHADIAATKACAARHREKFPAMGDARAGLEFLQGTWRAEFRDMNIDRRLFTTEVEVTGNVAIFHPNRYQITCSPEGAPRTGQRDTQKAVWLLDPQIGDPTPNSSMSRIVWWLLRSPVPVMARQEALMRLRPGRRRAAGDATRVRKLEKSKPNDNKAFKQSCMIERATRRRSPRLGGRPQRPKRRIQRRGARVHKHKLDLRNSQGRISPSSSDAQNLTETTEMSPKQGILHRDIIVEESAFFEASGLPIAELSAIYAMADLDHDGQLSEPEFCCAMAMVTRRKSGAAIPDSLPSSVQQACFAAVVPKTSAPEMQATQASWQATSEELERYRELFSQLRDVHGFVGAGDAREVLESSGLPVDDLAVIWDLADAGDDGQLDEGEFICAMVLAMRRRAGTPLPSTLPRELAASSRPAGVDQEELLMYLDMFGKQVPQGGHMPAELAREILESHDC</sequence>